<comment type="cofactor">
    <cofactor evidence="1 6">
        <name>pyridoxal 5'-phosphate</name>
        <dbReference type="ChEBI" id="CHEBI:597326"/>
    </cofactor>
</comment>
<reference evidence="8" key="1">
    <citation type="journal article" date="2019" name="Int. J. Syst. Evol. Microbiol.">
        <title>The Global Catalogue of Microorganisms (GCM) 10K type strain sequencing project: providing services to taxonomists for standard genome sequencing and annotation.</title>
        <authorList>
            <consortium name="The Broad Institute Genomics Platform"/>
            <consortium name="The Broad Institute Genome Sequencing Center for Infectious Disease"/>
            <person name="Wu L."/>
            <person name="Ma J."/>
        </authorList>
    </citation>
    <scope>NUCLEOTIDE SEQUENCE [LARGE SCALE GENOMIC DNA]</scope>
    <source>
        <strain evidence="8">JCM 17983</strain>
    </source>
</reference>
<dbReference type="Proteomes" id="UP001500457">
    <property type="component" value="Unassembled WGS sequence"/>
</dbReference>
<keyword evidence="8" id="KW-1185">Reference proteome</keyword>
<keyword evidence="3" id="KW-0210">Decarboxylase</keyword>
<dbReference type="SUPFAM" id="SSF53383">
    <property type="entry name" value="PLP-dependent transferases"/>
    <property type="match status" value="1"/>
</dbReference>
<protein>
    <submittedName>
        <fullName evidence="7">Aminotransferase class V-fold PLP-dependent enzyme</fullName>
    </submittedName>
</protein>
<evidence type="ECO:0000256" key="3">
    <source>
        <dbReference type="ARBA" id="ARBA00022793"/>
    </source>
</evidence>
<dbReference type="GO" id="GO:0008483">
    <property type="term" value="F:transaminase activity"/>
    <property type="evidence" value="ECO:0007669"/>
    <property type="project" value="UniProtKB-KW"/>
</dbReference>
<dbReference type="EMBL" id="BAABHQ010000001">
    <property type="protein sequence ID" value="GAA4857847.1"/>
    <property type="molecule type" value="Genomic_DNA"/>
</dbReference>
<keyword evidence="7" id="KW-0808">Transferase</keyword>
<dbReference type="Pfam" id="PF00282">
    <property type="entry name" value="Pyridoxal_deC"/>
    <property type="match status" value="1"/>
</dbReference>
<dbReference type="InterPro" id="IPR015424">
    <property type="entry name" value="PyrdxlP-dep_Trfase"/>
</dbReference>
<evidence type="ECO:0000256" key="2">
    <source>
        <dbReference type="ARBA" id="ARBA00009533"/>
    </source>
</evidence>
<gene>
    <name evidence="7" type="ORF">GCM10023203_00620</name>
</gene>
<name>A0ABP9DRJ7_9PSEU</name>
<evidence type="ECO:0000256" key="1">
    <source>
        <dbReference type="ARBA" id="ARBA00001933"/>
    </source>
</evidence>
<evidence type="ECO:0000313" key="7">
    <source>
        <dbReference type="EMBL" id="GAA4857847.1"/>
    </source>
</evidence>
<dbReference type="InterPro" id="IPR015421">
    <property type="entry name" value="PyrdxlP-dep_Trfase_major"/>
</dbReference>
<evidence type="ECO:0000256" key="5">
    <source>
        <dbReference type="ARBA" id="ARBA00023239"/>
    </source>
</evidence>
<dbReference type="InterPro" id="IPR010977">
    <property type="entry name" value="Aromatic_deC"/>
</dbReference>
<sequence length="472" mass="48992">MADPRFDPVLDRARRFADAWLASLPDRPVGRPVDDDAVLRAGLGAFPEHGAPAEQVLDDLAAALEPGLVATPGPRYFGFVTGGALPVALGADWMAAAADQNVAARVMSPAATAVEEVTGAWVLDLLGLPGECAVGFTTGAQMANVVGLAAARHALLAAVGWDVEADGLAGAPVPTVVIGAQAHSTILQALRLLGFGSARAVRVPADDQGRMRADVLRDLLAAIDGPVLVNAQAGQVDTGACDPLDAIADVVAGREHAWLHVDGAFGLWAAASPARRHLVAGAERADSWTVDAHKWLNVPYDCGMAIVRDRAALTAAMSTSAAYLPLAGADPSSRVPESSRRARALPVHAALRHLGRVGVADLVDRCCALARQAAEEFARHPDLEVLNEVVLNQVLVRPRAGDARELAAAVARDGTCWVGTTVWQGRPALRFSVSNWSTTPEDVTRSVAAITAITAALGDQQSPAAGRGARPC</sequence>
<dbReference type="RefSeq" id="WP_274234784.1">
    <property type="nucleotide sequence ID" value="NZ_BAABHQ010000001.1"/>
</dbReference>
<proteinExistence type="inferred from homology"/>
<evidence type="ECO:0000256" key="4">
    <source>
        <dbReference type="ARBA" id="ARBA00022898"/>
    </source>
</evidence>
<comment type="similarity">
    <text evidence="2 6">Belongs to the group II decarboxylase family.</text>
</comment>
<dbReference type="PANTHER" id="PTHR11999">
    <property type="entry name" value="GROUP II PYRIDOXAL-5-PHOSPHATE DECARBOXYLASE"/>
    <property type="match status" value="1"/>
</dbReference>
<evidence type="ECO:0000256" key="6">
    <source>
        <dbReference type="RuleBase" id="RU000382"/>
    </source>
</evidence>
<organism evidence="7 8">
    <name type="scientific">Actinomycetospora straminea</name>
    <dbReference type="NCBI Taxonomy" id="663607"/>
    <lineage>
        <taxon>Bacteria</taxon>
        <taxon>Bacillati</taxon>
        <taxon>Actinomycetota</taxon>
        <taxon>Actinomycetes</taxon>
        <taxon>Pseudonocardiales</taxon>
        <taxon>Pseudonocardiaceae</taxon>
        <taxon>Actinomycetospora</taxon>
    </lineage>
</organism>
<keyword evidence="7" id="KW-0032">Aminotransferase</keyword>
<evidence type="ECO:0000313" key="8">
    <source>
        <dbReference type="Proteomes" id="UP001500457"/>
    </source>
</evidence>
<keyword evidence="4 6" id="KW-0663">Pyridoxal phosphate</keyword>
<keyword evidence="5 6" id="KW-0456">Lyase</keyword>
<dbReference type="InterPro" id="IPR015422">
    <property type="entry name" value="PyrdxlP-dep_Trfase_small"/>
</dbReference>
<dbReference type="InterPro" id="IPR002129">
    <property type="entry name" value="PyrdxlP-dep_de-COase"/>
</dbReference>
<dbReference type="PANTHER" id="PTHR11999:SF70">
    <property type="entry name" value="MIP05841P"/>
    <property type="match status" value="1"/>
</dbReference>
<comment type="caution">
    <text evidence="7">The sequence shown here is derived from an EMBL/GenBank/DDBJ whole genome shotgun (WGS) entry which is preliminary data.</text>
</comment>
<accession>A0ABP9DRJ7</accession>
<dbReference type="Gene3D" id="3.90.1150.10">
    <property type="entry name" value="Aspartate Aminotransferase, domain 1"/>
    <property type="match status" value="1"/>
</dbReference>
<dbReference type="Gene3D" id="3.40.640.10">
    <property type="entry name" value="Type I PLP-dependent aspartate aminotransferase-like (Major domain)"/>
    <property type="match status" value="1"/>
</dbReference>